<dbReference type="PROSITE" id="PS51352">
    <property type="entry name" value="THIOREDOXIN_2"/>
    <property type="match status" value="1"/>
</dbReference>
<comment type="caution">
    <text evidence="7">The sequence shown here is derived from an EMBL/GenBank/DDBJ whole genome shotgun (WGS) entry which is preliminary data.</text>
</comment>
<evidence type="ECO:0000313" key="8">
    <source>
        <dbReference type="Proteomes" id="UP000253831"/>
    </source>
</evidence>
<gene>
    <name evidence="7" type="ORF">DVS81_17450</name>
</gene>
<dbReference type="InterPro" id="IPR000866">
    <property type="entry name" value="AhpC/TSA"/>
</dbReference>
<organism evidence="7 8">
    <name type="scientific">Candidatus Accumulibacter meliphilus</name>
    <dbReference type="NCBI Taxonomy" id="2211374"/>
    <lineage>
        <taxon>Bacteria</taxon>
        <taxon>Pseudomonadati</taxon>
        <taxon>Pseudomonadota</taxon>
        <taxon>Betaproteobacteria</taxon>
        <taxon>Candidatus Accumulibacter</taxon>
    </lineage>
</organism>
<name>A0A369XK55_9PROT</name>
<evidence type="ECO:0000313" key="7">
    <source>
        <dbReference type="EMBL" id="RDE49286.1"/>
    </source>
</evidence>
<dbReference type="EMBL" id="QPGA01000048">
    <property type="protein sequence ID" value="RDE49286.1"/>
    <property type="molecule type" value="Genomic_DNA"/>
</dbReference>
<dbReference type="GO" id="GO:0030313">
    <property type="term" value="C:cell envelope"/>
    <property type="evidence" value="ECO:0007669"/>
    <property type="project" value="UniProtKB-SubCell"/>
</dbReference>
<dbReference type="Gene3D" id="3.40.30.10">
    <property type="entry name" value="Glutaredoxin"/>
    <property type="match status" value="1"/>
</dbReference>
<evidence type="ECO:0000256" key="2">
    <source>
        <dbReference type="ARBA" id="ARBA00022748"/>
    </source>
</evidence>
<dbReference type="Proteomes" id="UP000253831">
    <property type="component" value="Unassembled WGS sequence"/>
</dbReference>
<accession>A0A369XK55</accession>
<dbReference type="GO" id="GO:0016491">
    <property type="term" value="F:oxidoreductase activity"/>
    <property type="evidence" value="ECO:0007669"/>
    <property type="project" value="InterPro"/>
</dbReference>
<dbReference type="GO" id="GO:0016209">
    <property type="term" value="F:antioxidant activity"/>
    <property type="evidence" value="ECO:0007669"/>
    <property type="project" value="InterPro"/>
</dbReference>
<keyword evidence="3" id="KW-1015">Disulfide bond</keyword>
<keyword evidence="5" id="KW-1133">Transmembrane helix</keyword>
<dbReference type="PANTHER" id="PTHR42852:SF6">
    <property type="entry name" value="THIOL:DISULFIDE INTERCHANGE PROTEIN DSBE"/>
    <property type="match status" value="1"/>
</dbReference>
<dbReference type="InterPro" id="IPR013766">
    <property type="entry name" value="Thioredoxin_domain"/>
</dbReference>
<keyword evidence="2" id="KW-0201">Cytochrome c-type biogenesis</keyword>
<dbReference type="Pfam" id="PF00578">
    <property type="entry name" value="AhpC-TSA"/>
    <property type="match status" value="1"/>
</dbReference>
<dbReference type="PANTHER" id="PTHR42852">
    <property type="entry name" value="THIOL:DISULFIDE INTERCHANGE PROTEIN DSBE"/>
    <property type="match status" value="1"/>
</dbReference>
<protein>
    <submittedName>
        <fullName evidence="7">TlpA family protein disulfide reductase</fullName>
    </submittedName>
</protein>
<sequence>MAARAGRRKGGKGAAAMNQRRALWVAVVAGVLTVATVALLAYRVLVLGGLPPGDTIPDSLRSPPQLSPEAAQAEVDAIMTLTLDDLDGRPQAMAQWRGKILVVNYWASWCKPCVEEMPVFSRLYSRYAAQGVQFVGIGIDEVDKLRSFVKATPVSYPLLLGGKNAGETPGLQVKALPYTVVIGRDGRFASSRLGRLDEATLEPMLKELIGK</sequence>
<keyword evidence="5" id="KW-0812">Transmembrane</keyword>
<evidence type="ECO:0000259" key="6">
    <source>
        <dbReference type="PROSITE" id="PS51352"/>
    </source>
</evidence>
<comment type="subcellular location">
    <subcellularLocation>
        <location evidence="1">Cell envelope</location>
    </subcellularLocation>
</comment>
<dbReference type="CDD" id="cd02966">
    <property type="entry name" value="TlpA_like_family"/>
    <property type="match status" value="1"/>
</dbReference>
<dbReference type="InterPro" id="IPR050553">
    <property type="entry name" value="Thioredoxin_ResA/DsbE_sf"/>
</dbReference>
<keyword evidence="5" id="KW-0472">Membrane</keyword>
<dbReference type="SUPFAM" id="SSF52833">
    <property type="entry name" value="Thioredoxin-like"/>
    <property type="match status" value="1"/>
</dbReference>
<feature type="transmembrane region" description="Helical" evidence="5">
    <location>
        <begin position="21"/>
        <end position="42"/>
    </location>
</feature>
<evidence type="ECO:0000256" key="4">
    <source>
        <dbReference type="ARBA" id="ARBA00023284"/>
    </source>
</evidence>
<evidence type="ECO:0000256" key="1">
    <source>
        <dbReference type="ARBA" id="ARBA00004196"/>
    </source>
</evidence>
<dbReference type="InterPro" id="IPR036249">
    <property type="entry name" value="Thioredoxin-like_sf"/>
</dbReference>
<feature type="domain" description="Thioredoxin" evidence="6">
    <location>
        <begin position="50"/>
        <end position="210"/>
    </location>
</feature>
<proteinExistence type="predicted"/>
<reference evidence="7 8" key="1">
    <citation type="submission" date="2018-05" db="EMBL/GenBank/DDBJ databases">
        <title>Integrated omic analyses show evidence that a Ca. Accumulibacter phosphatis strain performs denitrification under micro-aerobic conditions.</title>
        <authorList>
            <person name="Camejo P.Y."/>
            <person name="Katherine M.D."/>
            <person name="Daniel N.R."/>
        </authorList>
    </citation>
    <scope>NUCLEOTIDE SEQUENCE [LARGE SCALE GENOMIC DNA]</scope>
    <source>
        <strain evidence="7">UW-LDO-IC</strain>
    </source>
</reference>
<dbReference type="GO" id="GO:0017004">
    <property type="term" value="P:cytochrome complex assembly"/>
    <property type="evidence" value="ECO:0007669"/>
    <property type="project" value="UniProtKB-KW"/>
</dbReference>
<evidence type="ECO:0000256" key="3">
    <source>
        <dbReference type="ARBA" id="ARBA00023157"/>
    </source>
</evidence>
<evidence type="ECO:0000256" key="5">
    <source>
        <dbReference type="SAM" id="Phobius"/>
    </source>
</evidence>
<dbReference type="AlphaFoldDB" id="A0A369XK55"/>
<keyword evidence="4" id="KW-0676">Redox-active center</keyword>